<sequence length="147" mass="17747">MSYQFKLEKIMNLKEREKDESVGEYNEAVKAFQEVGQRLYELLKKKEDLESVKHTQIRKKISISEIQQTERFIKSLEQSIMHVQQLVAQSREKMNVKEVKLVEKNIEVKKFERIKENQWNSHQESLKFEEKKLMDEISIQQYMHRGS</sequence>
<proteinExistence type="inferred from homology"/>
<dbReference type="OrthoDB" id="2968361at2"/>
<keyword evidence="7" id="KW-1005">Bacterial flagellum biogenesis</keyword>
<comment type="caution">
    <text evidence="11">The sequence shown here is derived from an EMBL/GenBank/DDBJ whole genome shotgun (WGS) entry which is preliminary data.</text>
</comment>
<evidence type="ECO:0000313" key="11">
    <source>
        <dbReference type="EMBL" id="OEH91262.1"/>
    </source>
</evidence>
<evidence type="ECO:0000256" key="2">
    <source>
        <dbReference type="ARBA" id="ARBA00010004"/>
    </source>
</evidence>
<keyword evidence="11" id="KW-0282">Flagellum</keyword>
<comment type="similarity">
    <text evidence="2">Belongs to the FliJ family.</text>
</comment>
<dbReference type="RefSeq" id="WP_069718778.1">
    <property type="nucleotide sequence ID" value="NZ_MJEH01000063.1"/>
</dbReference>
<dbReference type="Pfam" id="PF02050">
    <property type="entry name" value="FliJ"/>
    <property type="match status" value="1"/>
</dbReference>
<dbReference type="GO" id="GO:0015031">
    <property type="term" value="P:protein transport"/>
    <property type="evidence" value="ECO:0007669"/>
    <property type="project" value="UniProtKB-KW"/>
</dbReference>
<dbReference type="Proteomes" id="UP000095209">
    <property type="component" value="Unassembled WGS sequence"/>
</dbReference>
<reference evidence="11 12" key="1">
    <citation type="submission" date="2016-08" db="EMBL/GenBank/DDBJ databases">
        <title>Genome of Bacillus solimangrovi GH2-4.</title>
        <authorList>
            <person name="Lim S."/>
            <person name="Kim B.-C."/>
        </authorList>
    </citation>
    <scope>NUCLEOTIDE SEQUENCE [LARGE SCALE GENOMIC DNA]</scope>
    <source>
        <strain evidence="11 12">GH2-4</strain>
    </source>
</reference>
<keyword evidence="6" id="KW-0145">Chemotaxis</keyword>
<evidence type="ECO:0000256" key="5">
    <source>
        <dbReference type="ARBA" id="ARBA00022475"/>
    </source>
</evidence>
<evidence type="ECO:0000313" key="12">
    <source>
        <dbReference type="Proteomes" id="UP000095209"/>
    </source>
</evidence>
<name>A0A1E5LAZ9_9BACI</name>
<dbReference type="STRING" id="1305675.BFG57_06490"/>
<protein>
    <recommendedName>
        <fullName evidence="3">Flagellar FliJ protein</fullName>
    </recommendedName>
</protein>
<keyword evidence="8" id="KW-0653">Protein transport</keyword>
<dbReference type="GO" id="GO:0006935">
    <property type="term" value="P:chemotaxis"/>
    <property type="evidence" value="ECO:0007669"/>
    <property type="project" value="UniProtKB-KW"/>
</dbReference>
<comment type="subcellular location">
    <subcellularLocation>
        <location evidence="1">Cell membrane</location>
        <topology evidence="1">Peripheral membrane protein</topology>
        <orientation evidence="1">Cytoplasmic side</orientation>
    </subcellularLocation>
</comment>
<organism evidence="11 12">
    <name type="scientific">Bacillus solimangrovi</name>
    <dbReference type="NCBI Taxonomy" id="1305675"/>
    <lineage>
        <taxon>Bacteria</taxon>
        <taxon>Bacillati</taxon>
        <taxon>Bacillota</taxon>
        <taxon>Bacilli</taxon>
        <taxon>Bacillales</taxon>
        <taxon>Bacillaceae</taxon>
        <taxon>Bacillus</taxon>
    </lineage>
</organism>
<dbReference type="AlphaFoldDB" id="A0A1E5LAZ9"/>
<dbReference type="InterPro" id="IPR012823">
    <property type="entry name" value="Flagell_FliJ"/>
</dbReference>
<keyword evidence="10" id="KW-1006">Bacterial flagellum protein export</keyword>
<evidence type="ECO:0000256" key="4">
    <source>
        <dbReference type="ARBA" id="ARBA00022448"/>
    </source>
</evidence>
<dbReference type="GO" id="GO:0044781">
    <property type="term" value="P:bacterial-type flagellum organization"/>
    <property type="evidence" value="ECO:0007669"/>
    <property type="project" value="UniProtKB-KW"/>
</dbReference>
<keyword evidence="9" id="KW-0472">Membrane</keyword>
<dbReference type="GO" id="GO:0009288">
    <property type="term" value="C:bacterial-type flagellum"/>
    <property type="evidence" value="ECO:0007669"/>
    <property type="project" value="InterPro"/>
</dbReference>
<accession>A0A1E5LAZ9</accession>
<keyword evidence="11" id="KW-0969">Cilium</keyword>
<evidence type="ECO:0000256" key="10">
    <source>
        <dbReference type="ARBA" id="ARBA00023225"/>
    </source>
</evidence>
<dbReference type="Gene3D" id="1.10.287.1700">
    <property type="match status" value="1"/>
</dbReference>
<dbReference type="GO" id="GO:0005886">
    <property type="term" value="C:plasma membrane"/>
    <property type="evidence" value="ECO:0007669"/>
    <property type="project" value="UniProtKB-SubCell"/>
</dbReference>
<gene>
    <name evidence="11" type="ORF">BFG57_06490</name>
</gene>
<keyword evidence="11" id="KW-0966">Cell projection</keyword>
<evidence type="ECO:0000256" key="1">
    <source>
        <dbReference type="ARBA" id="ARBA00004413"/>
    </source>
</evidence>
<keyword evidence="4" id="KW-0813">Transport</keyword>
<keyword evidence="12" id="KW-1185">Reference proteome</keyword>
<evidence type="ECO:0000256" key="6">
    <source>
        <dbReference type="ARBA" id="ARBA00022500"/>
    </source>
</evidence>
<evidence type="ECO:0000256" key="9">
    <source>
        <dbReference type="ARBA" id="ARBA00023136"/>
    </source>
</evidence>
<dbReference type="EMBL" id="MJEH01000063">
    <property type="protein sequence ID" value="OEH91262.1"/>
    <property type="molecule type" value="Genomic_DNA"/>
</dbReference>
<keyword evidence="5" id="KW-1003">Cell membrane</keyword>
<evidence type="ECO:0000256" key="3">
    <source>
        <dbReference type="ARBA" id="ARBA00020392"/>
    </source>
</evidence>
<evidence type="ECO:0000256" key="8">
    <source>
        <dbReference type="ARBA" id="ARBA00022927"/>
    </source>
</evidence>
<dbReference type="NCBIfam" id="TIGR02473">
    <property type="entry name" value="flagell_FliJ"/>
    <property type="match status" value="1"/>
</dbReference>
<dbReference type="GO" id="GO:0071973">
    <property type="term" value="P:bacterial-type flagellum-dependent cell motility"/>
    <property type="evidence" value="ECO:0007669"/>
    <property type="project" value="InterPro"/>
</dbReference>
<dbReference type="InterPro" id="IPR053716">
    <property type="entry name" value="Flag_assembly_chemotaxis_eff"/>
</dbReference>
<evidence type="ECO:0000256" key="7">
    <source>
        <dbReference type="ARBA" id="ARBA00022795"/>
    </source>
</evidence>